<dbReference type="InterPro" id="IPR035985">
    <property type="entry name" value="Ubiquitin-activating_enz"/>
</dbReference>
<dbReference type="GO" id="GO:0008641">
    <property type="term" value="F:ubiquitin-like modifier activating enzyme activity"/>
    <property type="evidence" value="ECO:0007669"/>
    <property type="project" value="InterPro"/>
</dbReference>
<dbReference type="STRING" id="857566.A0A1E3PPW6"/>
<dbReference type="EMBL" id="KV454407">
    <property type="protein sequence ID" value="ODQ67479.1"/>
    <property type="molecule type" value="Genomic_DNA"/>
</dbReference>
<dbReference type="SUPFAM" id="SSF69572">
    <property type="entry name" value="Activating enzymes of the ubiquitin-like proteins"/>
    <property type="match status" value="1"/>
</dbReference>
<keyword evidence="2" id="KW-1185">Reference proteome</keyword>
<evidence type="ECO:0000313" key="1">
    <source>
        <dbReference type="EMBL" id="ODQ67479.1"/>
    </source>
</evidence>
<accession>A0A1E3PPW6</accession>
<protein>
    <submittedName>
        <fullName evidence="1">Uncharacterized protein</fullName>
    </submittedName>
</protein>
<dbReference type="GO" id="GO:0061503">
    <property type="term" value="F:tRNA threonylcarbamoyladenosine dehydratase"/>
    <property type="evidence" value="ECO:0007669"/>
    <property type="project" value="TreeGrafter"/>
</dbReference>
<evidence type="ECO:0000313" key="2">
    <source>
        <dbReference type="Proteomes" id="UP000095009"/>
    </source>
</evidence>
<sequence>MEFCYRNEIKLISSMGAACKGDPSSVRICDISQSLEDSLSRTCRRKLKPKGISNGIQVVFSTEKPPNADSNSGSGSGKASLMPLAEEEFLKGNVDELGVLNRFRVRILPVLGTMPGLFGLNMANHVVLEIANPKLVPEYVLGRFGLKFYDTPLQGLLGQLQRLGYGEVRVPWNLEDIMFLVEEVFRGKSVISGSTNRINLSMWAKGAGYDRDNIVVMTKEEQRKHEDLVLKKGMSVEEVYRKSVCDLAESRLHDVKWYEHYR</sequence>
<dbReference type="Gene3D" id="3.40.50.720">
    <property type="entry name" value="NAD(P)-binding Rossmann-like Domain"/>
    <property type="match status" value="1"/>
</dbReference>
<name>A0A1E3PPW6_9ASCO</name>
<proteinExistence type="predicted"/>
<dbReference type="InterPro" id="IPR045886">
    <property type="entry name" value="ThiF/MoeB/HesA"/>
</dbReference>
<dbReference type="AlphaFoldDB" id="A0A1E3PPW6"/>
<organism evidence="1 2">
    <name type="scientific">Nadsonia fulvescens var. elongata DSM 6958</name>
    <dbReference type="NCBI Taxonomy" id="857566"/>
    <lineage>
        <taxon>Eukaryota</taxon>
        <taxon>Fungi</taxon>
        <taxon>Dikarya</taxon>
        <taxon>Ascomycota</taxon>
        <taxon>Saccharomycotina</taxon>
        <taxon>Dipodascomycetes</taxon>
        <taxon>Dipodascales</taxon>
        <taxon>Dipodascales incertae sedis</taxon>
        <taxon>Nadsonia</taxon>
    </lineage>
</organism>
<reference evidence="1 2" key="1">
    <citation type="journal article" date="2016" name="Proc. Natl. Acad. Sci. U.S.A.">
        <title>Comparative genomics of biotechnologically important yeasts.</title>
        <authorList>
            <person name="Riley R."/>
            <person name="Haridas S."/>
            <person name="Wolfe K.H."/>
            <person name="Lopes M.R."/>
            <person name="Hittinger C.T."/>
            <person name="Goeker M."/>
            <person name="Salamov A.A."/>
            <person name="Wisecaver J.H."/>
            <person name="Long T.M."/>
            <person name="Calvey C.H."/>
            <person name="Aerts A.L."/>
            <person name="Barry K.W."/>
            <person name="Choi C."/>
            <person name="Clum A."/>
            <person name="Coughlan A.Y."/>
            <person name="Deshpande S."/>
            <person name="Douglass A.P."/>
            <person name="Hanson S.J."/>
            <person name="Klenk H.-P."/>
            <person name="LaButti K.M."/>
            <person name="Lapidus A."/>
            <person name="Lindquist E.A."/>
            <person name="Lipzen A.M."/>
            <person name="Meier-Kolthoff J.P."/>
            <person name="Ohm R.A."/>
            <person name="Otillar R.P."/>
            <person name="Pangilinan J.L."/>
            <person name="Peng Y."/>
            <person name="Rokas A."/>
            <person name="Rosa C.A."/>
            <person name="Scheuner C."/>
            <person name="Sibirny A.A."/>
            <person name="Slot J.C."/>
            <person name="Stielow J.B."/>
            <person name="Sun H."/>
            <person name="Kurtzman C.P."/>
            <person name="Blackwell M."/>
            <person name="Grigoriev I.V."/>
            <person name="Jeffries T.W."/>
        </authorList>
    </citation>
    <scope>NUCLEOTIDE SEQUENCE [LARGE SCALE GENOMIC DNA]</scope>
    <source>
        <strain evidence="1 2">DSM 6958</strain>
    </source>
</reference>
<dbReference type="PANTHER" id="PTHR43267">
    <property type="entry name" value="TRNA THREONYLCARBAMOYLADENOSINE DEHYDRATASE"/>
    <property type="match status" value="1"/>
</dbReference>
<dbReference type="OrthoDB" id="10265862at2759"/>
<dbReference type="PANTHER" id="PTHR43267:SF2">
    <property type="entry name" value="TRNA THREONYLCARBAMOYLADENOSINE DEHYDRATASE 1-RELATED"/>
    <property type="match status" value="1"/>
</dbReference>
<dbReference type="GO" id="GO:0005741">
    <property type="term" value="C:mitochondrial outer membrane"/>
    <property type="evidence" value="ECO:0007669"/>
    <property type="project" value="TreeGrafter"/>
</dbReference>
<gene>
    <name evidence="1" type="ORF">NADFUDRAFT_81948</name>
</gene>
<dbReference type="GO" id="GO:0061504">
    <property type="term" value="P:cyclic threonylcarbamoyladenosine biosynthetic process"/>
    <property type="evidence" value="ECO:0007669"/>
    <property type="project" value="TreeGrafter"/>
</dbReference>
<dbReference type="Proteomes" id="UP000095009">
    <property type="component" value="Unassembled WGS sequence"/>
</dbReference>